<feature type="region of interest" description="Disordered" evidence="1">
    <location>
        <begin position="21"/>
        <end position="60"/>
    </location>
</feature>
<dbReference type="InterPro" id="IPR029039">
    <property type="entry name" value="Flavoprotein-like_sf"/>
</dbReference>
<dbReference type="Pfam" id="PF12682">
    <property type="entry name" value="Flavodoxin_4"/>
    <property type="match status" value="1"/>
</dbReference>
<evidence type="ECO:0000313" key="4">
    <source>
        <dbReference type="EMBL" id="OHV34044.1"/>
    </source>
</evidence>
<evidence type="ECO:0000259" key="3">
    <source>
        <dbReference type="Pfam" id="PF12682"/>
    </source>
</evidence>
<sequence>MSAISTRRALLGAALAAATAGPALGGCSSSSDPEPGSRDDATAQGSTTGTASPDPAQAGQAGQAGRVLLAYFSRAGENYHYGGRRNLTVGNTEVLARMIAGRIDCDVHRIEAADPYPDDYEATVARNVREQNADARPAIAGSAPSIDSYDVVLLGSPIWNVRPPMIMWTFAEALDFTGRIVHPVVTYAVSGLGRAADDYGRACRGAAIGDGLAVLGETVADADQQVATWLTRTGLHRG</sequence>
<protein>
    <recommendedName>
        <fullName evidence="3">Flavodoxin-like domain-containing protein</fullName>
    </recommendedName>
</protein>
<evidence type="ECO:0000256" key="2">
    <source>
        <dbReference type="SAM" id="SignalP"/>
    </source>
</evidence>
<dbReference type="SUPFAM" id="SSF52218">
    <property type="entry name" value="Flavoproteins"/>
    <property type="match status" value="1"/>
</dbReference>
<dbReference type="GO" id="GO:0010181">
    <property type="term" value="F:FMN binding"/>
    <property type="evidence" value="ECO:0007669"/>
    <property type="project" value="InterPro"/>
</dbReference>
<gene>
    <name evidence="4" type="ORF">CC117_22330</name>
</gene>
<accession>A0A1S1QNX7</accession>
<feature type="compositionally biased region" description="Low complexity" evidence="1">
    <location>
        <begin position="42"/>
        <end position="60"/>
    </location>
</feature>
<dbReference type="EMBL" id="MBLM01000129">
    <property type="protein sequence ID" value="OHV34044.1"/>
    <property type="molecule type" value="Genomic_DNA"/>
</dbReference>
<dbReference type="PANTHER" id="PTHR39201">
    <property type="entry name" value="EXPORTED PROTEIN-RELATED"/>
    <property type="match status" value="1"/>
</dbReference>
<keyword evidence="5" id="KW-1185">Reference proteome</keyword>
<comment type="caution">
    <text evidence="4">The sequence shown here is derived from an EMBL/GenBank/DDBJ whole genome shotgun (WGS) entry which is preliminary data.</text>
</comment>
<dbReference type="InterPro" id="IPR006311">
    <property type="entry name" value="TAT_signal"/>
</dbReference>
<dbReference type="Proteomes" id="UP000179627">
    <property type="component" value="Unassembled WGS sequence"/>
</dbReference>
<dbReference type="AlphaFoldDB" id="A0A1S1QNX7"/>
<dbReference type="InterPro" id="IPR008254">
    <property type="entry name" value="Flavodoxin/NO_synth"/>
</dbReference>
<proteinExistence type="predicted"/>
<organism evidence="4 5">
    <name type="scientific">Parafrankia colletiae</name>
    <dbReference type="NCBI Taxonomy" id="573497"/>
    <lineage>
        <taxon>Bacteria</taxon>
        <taxon>Bacillati</taxon>
        <taxon>Actinomycetota</taxon>
        <taxon>Actinomycetes</taxon>
        <taxon>Frankiales</taxon>
        <taxon>Frankiaceae</taxon>
        <taxon>Parafrankia</taxon>
    </lineage>
</organism>
<dbReference type="Gene3D" id="3.40.50.360">
    <property type="match status" value="1"/>
</dbReference>
<reference evidence="5" key="1">
    <citation type="submission" date="2016-07" db="EMBL/GenBank/DDBJ databases">
        <title>Sequence Frankia sp. strain CcI1.17.</title>
        <authorList>
            <person name="Ghodhbane-Gtari F."/>
            <person name="Swanson E."/>
            <person name="Gueddou A."/>
            <person name="Morris K."/>
            <person name="Hezbri K."/>
            <person name="Ktari A."/>
            <person name="Nouioui I."/>
            <person name="Abebe-Akele F."/>
            <person name="Simpson S."/>
            <person name="Thomas K."/>
            <person name="Gtari M."/>
            <person name="Tisa L.S."/>
            <person name="Hurst S."/>
        </authorList>
    </citation>
    <scope>NUCLEOTIDE SEQUENCE [LARGE SCALE GENOMIC DNA]</scope>
    <source>
        <strain evidence="5">Cc1.17</strain>
    </source>
</reference>
<feature type="domain" description="Flavodoxin-like" evidence="3">
    <location>
        <begin position="89"/>
        <end position="230"/>
    </location>
</feature>
<evidence type="ECO:0000256" key="1">
    <source>
        <dbReference type="SAM" id="MobiDB-lite"/>
    </source>
</evidence>
<feature type="chain" id="PRO_5010189260" description="Flavodoxin-like domain-containing protein" evidence="2">
    <location>
        <begin position="26"/>
        <end position="238"/>
    </location>
</feature>
<dbReference type="OrthoDB" id="9806505at2"/>
<dbReference type="RefSeq" id="WP_071086656.1">
    <property type="nucleotide sequence ID" value="NZ_MBLM01000129.1"/>
</dbReference>
<dbReference type="PROSITE" id="PS51318">
    <property type="entry name" value="TAT"/>
    <property type="match status" value="1"/>
</dbReference>
<keyword evidence="2" id="KW-0732">Signal</keyword>
<dbReference type="PANTHER" id="PTHR39201:SF1">
    <property type="entry name" value="FLAVODOXIN-LIKE DOMAIN-CONTAINING PROTEIN"/>
    <property type="match status" value="1"/>
</dbReference>
<feature type="signal peptide" evidence="2">
    <location>
        <begin position="1"/>
        <end position="25"/>
    </location>
</feature>
<dbReference type="PROSITE" id="PS51257">
    <property type="entry name" value="PROKAR_LIPOPROTEIN"/>
    <property type="match status" value="1"/>
</dbReference>
<evidence type="ECO:0000313" key="5">
    <source>
        <dbReference type="Proteomes" id="UP000179627"/>
    </source>
</evidence>
<name>A0A1S1QNX7_9ACTN</name>